<comment type="caution">
    <text evidence="1">The sequence shown here is derived from an EMBL/GenBank/DDBJ whole genome shotgun (WGS) entry which is preliminary data.</text>
</comment>
<dbReference type="EMBL" id="PYBW01000130">
    <property type="protein sequence ID" value="PYC69187.1"/>
    <property type="molecule type" value="Genomic_DNA"/>
</dbReference>
<dbReference type="Pfam" id="PF14390">
    <property type="entry name" value="DUF4420"/>
    <property type="match status" value="1"/>
</dbReference>
<accession>A0A2V4MYV9</accession>
<dbReference type="RefSeq" id="WP_110672763.1">
    <property type="nucleotide sequence ID" value="NZ_PYBW01000130.1"/>
</dbReference>
<evidence type="ECO:0000313" key="1">
    <source>
        <dbReference type="EMBL" id="PYC69187.1"/>
    </source>
</evidence>
<organism evidence="1 2">
    <name type="scientific">Streptomyces tateyamensis</name>
    <dbReference type="NCBI Taxonomy" id="565073"/>
    <lineage>
        <taxon>Bacteria</taxon>
        <taxon>Bacillati</taxon>
        <taxon>Actinomycetota</taxon>
        <taxon>Actinomycetes</taxon>
        <taxon>Kitasatosporales</taxon>
        <taxon>Streptomycetaceae</taxon>
        <taxon>Streptomyces</taxon>
    </lineage>
</organism>
<evidence type="ECO:0008006" key="3">
    <source>
        <dbReference type="Google" id="ProtNLM"/>
    </source>
</evidence>
<dbReference type="InterPro" id="IPR025534">
    <property type="entry name" value="DUF4420"/>
</dbReference>
<proteinExistence type="predicted"/>
<keyword evidence="2" id="KW-1185">Reference proteome</keyword>
<dbReference type="Proteomes" id="UP000248039">
    <property type="component" value="Unassembled WGS sequence"/>
</dbReference>
<dbReference type="AlphaFoldDB" id="A0A2V4MYV9"/>
<protein>
    <recommendedName>
        <fullName evidence="3">PD-(D/E)XK motif protein</fullName>
    </recommendedName>
</protein>
<gene>
    <name evidence="1" type="ORF">C7C46_28215</name>
</gene>
<name>A0A2V4MYV9_9ACTN</name>
<evidence type="ECO:0000313" key="2">
    <source>
        <dbReference type="Proteomes" id="UP000248039"/>
    </source>
</evidence>
<dbReference type="OrthoDB" id="4854145at2"/>
<sequence>MTSPSAAQISALFDALEAETPVGPGAVRRRLQSAVTLDVFAEVRFPEGEWAVLIDSSEHLDDRDLVLANGLTCSVQAGNVEIVAQPSTDRGVFSALLADLLGHLASTSAAPAATVTRRIATWQRMLGRGLGQVLGPEERAGLFGELLVLRDIVVHALAGNAVASWTGPRGGAKDFLWGDWGLETKTTVSRQRFPRCRIHGEEQLGTGSLTTLLLTHQTLRRDSTGLSLPDLIDELREHRGLTGQLSELEDALLEAGWVESHRRHYEDERWILAGRRFYRVEDGFPRIVSSMLPAGVSGVSYNLDLRLCGPFQVDEATARDLLGYETSRLGEEHLVRE</sequence>
<reference evidence="1 2" key="1">
    <citation type="submission" date="2018-03" db="EMBL/GenBank/DDBJ databases">
        <title>Bioinformatic expansion and discovery of thiopeptide antibiotics.</title>
        <authorList>
            <person name="Schwalen C.J."/>
            <person name="Hudson G.A."/>
            <person name="Mitchell D.A."/>
        </authorList>
    </citation>
    <scope>NUCLEOTIDE SEQUENCE [LARGE SCALE GENOMIC DNA]</scope>
    <source>
        <strain evidence="1 2">ATCC 21389</strain>
    </source>
</reference>